<comment type="caution">
    <text evidence="1">The sequence shown here is derived from an EMBL/GenBank/DDBJ whole genome shotgun (WGS) entry which is preliminary data.</text>
</comment>
<dbReference type="Proteomes" id="UP001187192">
    <property type="component" value="Unassembled WGS sequence"/>
</dbReference>
<reference evidence="1" key="1">
    <citation type="submission" date="2023-07" db="EMBL/GenBank/DDBJ databases">
        <title>draft genome sequence of fig (Ficus carica).</title>
        <authorList>
            <person name="Takahashi T."/>
            <person name="Nishimura K."/>
        </authorList>
    </citation>
    <scope>NUCLEOTIDE SEQUENCE</scope>
</reference>
<name>A0AA87ZIU9_FICCA</name>
<dbReference type="Gramene" id="FCD_00009511-RA">
    <property type="protein sequence ID" value="FCD_00009511-RA:cds"/>
    <property type="gene ID" value="FCD_00009511"/>
</dbReference>
<accession>A0AA87ZIU9</accession>
<organism evidence="1 2">
    <name type="scientific">Ficus carica</name>
    <name type="common">Common fig</name>
    <dbReference type="NCBI Taxonomy" id="3494"/>
    <lineage>
        <taxon>Eukaryota</taxon>
        <taxon>Viridiplantae</taxon>
        <taxon>Streptophyta</taxon>
        <taxon>Embryophyta</taxon>
        <taxon>Tracheophyta</taxon>
        <taxon>Spermatophyta</taxon>
        <taxon>Magnoliopsida</taxon>
        <taxon>eudicotyledons</taxon>
        <taxon>Gunneridae</taxon>
        <taxon>Pentapetalae</taxon>
        <taxon>rosids</taxon>
        <taxon>fabids</taxon>
        <taxon>Rosales</taxon>
        <taxon>Moraceae</taxon>
        <taxon>Ficeae</taxon>
        <taxon>Ficus</taxon>
    </lineage>
</organism>
<evidence type="ECO:0000313" key="2">
    <source>
        <dbReference type="Proteomes" id="UP001187192"/>
    </source>
</evidence>
<proteinExistence type="predicted"/>
<sequence>MTQILRHKSCAGECHGHRSLISQRSNPGTLPDLDDDKRSSFTLGGEHLLPHSGQGRLKTIGRLGQTF</sequence>
<evidence type="ECO:0000313" key="1">
    <source>
        <dbReference type="EMBL" id="GMN37844.1"/>
    </source>
</evidence>
<protein>
    <submittedName>
        <fullName evidence="1">Uncharacterized protein</fullName>
    </submittedName>
</protein>
<keyword evidence="2" id="KW-1185">Reference proteome</keyword>
<gene>
    <name evidence="1" type="ORF">TIFTF001_007153</name>
</gene>
<dbReference type="EMBL" id="BTGU01000007">
    <property type="protein sequence ID" value="GMN37844.1"/>
    <property type="molecule type" value="Genomic_DNA"/>
</dbReference>
<dbReference type="AlphaFoldDB" id="A0AA87ZIU9"/>